<dbReference type="SMART" id="SM00382">
    <property type="entry name" value="AAA"/>
    <property type="match status" value="1"/>
</dbReference>
<keyword evidence="5" id="KW-0472">Membrane</keyword>
<evidence type="ECO:0000313" key="7">
    <source>
        <dbReference type="EMBL" id="MCV2401919.1"/>
    </source>
</evidence>
<dbReference type="Proteomes" id="UP001209713">
    <property type="component" value="Unassembled WGS sequence"/>
</dbReference>
<proteinExistence type="inferred from homology"/>
<comment type="caution">
    <text evidence="7">The sequence shown here is derived from an EMBL/GenBank/DDBJ whole genome shotgun (WGS) entry which is preliminary data.</text>
</comment>
<comment type="similarity">
    <text evidence="1 5">Belongs to the ABC transporter superfamily.</text>
</comment>
<dbReference type="PROSITE" id="PS00211">
    <property type="entry name" value="ABC_TRANSPORTER_1"/>
    <property type="match status" value="1"/>
</dbReference>
<evidence type="ECO:0000256" key="5">
    <source>
        <dbReference type="RuleBase" id="RU369116"/>
    </source>
</evidence>
<evidence type="ECO:0000259" key="6">
    <source>
        <dbReference type="PROSITE" id="PS50893"/>
    </source>
</evidence>
<dbReference type="InterPro" id="IPR003593">
    <property type="entry name" value="AAA+_ATPase"/>
</dbReference>
<dbReference type="Pfam" id="PF00005">
    <property type="entry name" value="ABC_tran"/>
    <property type="match status" value="1"/>
</dbReference>
<comment type="catalytic activity">
    <reaction evidence="5">
        <text>a quaternary ammonium(out) + ATP + H2O = a quaternary ammonium(in) + ADP + phosphate + H(+)</text>
        <dbReference type="Rhea" id="RHEA:11036"/>
        <dbReference type="ChEBI" id="CHEBI:15377"/>
        <dbReference type="ChEBI" id="CHEBI:15378"/>
        <dbReference type="ChEBI" id="CHEBI:30616"/>
        <dbReference type="ChEBI" id="CHEBI:35267"/>
        <dbReference type="ChEBI" id="CHEBI:43474"/>
        <dbReference type="ChEBI" id="CHEBI:456216"/>
    </reaction>
</comment>
<keyword evidence="4 5" id="KW-0067">ATP-binding</keyword>
<dbReference type="InterPro" id="IPR017871">
    <property type="entry name" value="ABC_transporter-like_CS"/>
</dbReference>
<keyword evidence="3 5" id="KW-0547">Nucleotide-binding</keyword>
<feature type="domain" description="ABC transporter" evidence="6">
    <location>
        <begin position="27"/>
        <end position="268"/>
    </location>
</feature>
<dbReference type="Gene3D" id="3.40.50.300">
    <property type="entry name" value="P-loop containing nucleotide triphosphate hydrolases"/>
    <property type="match status" value="1"/>
</dbReference>
<keyword evidence="2 5" id="KW-0813">Transport</keyword>
<dbReference type="GO" id="GO:0005524">
    <property type="term" value="F:ATP binding"/>
    <property type="evidence" value="ECO:0007669"/>
    <property type="project" value="UniProtKB-KW"/>
</dbReference>
<dbReference type="PROSITE" id="PS50893">
    <property type="entry name" value="ABC_TRANSPORTER_2"/>
    <property type="match status" value="1"/>
</dbReference>
<evidence type="ECO:0000256" key="2">
    <source>
        <dbReference type="ARBA" id="ARBA00022448"/>
    </source>
</evidence>
<dbReference type="NCBIfam" id="TIGR01186">
    <property type="entry name" value="proV"/>
    <property type="match status" value="1"/>
</dbReference>
<dbReference type="InterPro" id="IPR005892">
    <property type="entry name" value="Gly-betaine_transp_ATP-bd"/>
</dbReference>
<dbReference type="SUPFAM" id="SSF52540">
    <property type="entry name" value="P-loop containing nucleoside triphosphate hydrolases"/>
    <property type="match status" value="1"/>
</dbReference>
<reference evidence="7 8" key="1">
    <citation type="submission" date="2022-10" db="EMBL/GenBank/DDBJ databases">
        <title>Marinomonas transparenta sp. nov. and Marinomonas sargassi sp. nov., isolated from marine alga (Sargassum natans (L.) Gaillon).</title>
        <authorList>
            <person name="Wang Y."/>
        </authorList>
    </citation>
    <scope>NUCLEOTIDE SEQUENCE [LARGE SCALE GENOMIC DNA]</scope>
    <source>
        <strain evidence="7 8">C2222</strain>
    </source>
</reference>
<dbReference type="InterPro" id="IPR051921">
    <property type="entry name" value="ABC_osmolyte_uptake_ATP-bind"/>
</dbReference>
<gene>
    <name evidence="7" type="ORF">OFY17_03370</name>
</gene>
<comment type="subunit">
    <text evidence="5">The complex is probably composed of two ATP-binding proteins, two transmembrane proteins and a solute-binding protein.</text>
</comment>
<dbReference type="CDD" id="cd03294">
    <property type="entry name" value="ABC_Pro_Gly_Betaine"/>
    <property type="match status" value="1"/>
</dbReference>
<organism evidence="7 8">
    <name type="scientific">Marinomonas sargassi</name>
    <dbReference type="NCBI Taxonomy" id="2984494"/>
    <lineage>
        <taxon>Bacteria</taxon>
        <taxon>Pseudomonadati</taxon>
        <taxon>Pseudomonadota</taxon>
        <taxon>Gammaproteobacteria</taxon>
        <taxon>Oceanospirillales</taxon>
        <taxon>Oceanospirillaceae</taxon>
        <taxon>Marinomonas</taxon>
    </lineage>
</organism>
<accession>A0ABT2YPV6</accession>
<evidence type="ECO:0000256" key="3">
    <source>
        <dbReference type="ARBA" id="ARBA00022741"/>
    </source>
</evidence>
<sequence length="353" mass="38969">MKTTPAIAVKNVWKIFGEESDAAFKAVQKHGLTKAEVLSEYECVVGVADASFEVEEGEIFCIMGLSGSGKSTLVRHINRLLEPTAGEIIVGGEDVTQLGGEALRAMRNRRIAMVFQNFGLMPHRTVRDNVAMPLEIRGSSKKDRWSKADEALALVELTGWEHKYGHELSGGMQQRVGLARALASDPDILLMDEPFSALDPLIRRQLQEQFMTLSAKLKKTTIFITHDLDEAIRIGNRIAIMKDGQIVQIGTPEDIVMNPIDDYVANFVSGISKLNLVYADSIMKSISKREETLGAIPESAKRVPYNMDLNGLIDVSVEHQGPLVVERDGKDVGVIDNIDLMLAIQGNRKEEVE</sequence>
<dbReference type="RefSeq" id="WP_263529519.1">
    <property type="nucleotide sequence ID" value="NZ_JAOVZB010000001.1"/>
</dbReference>
<comment type="subcellular location">
    <subcellularLocation>
        <location evidence="5">Cell inner membrane</location>
        <topology evidence="5">Peripheral membrane protein</topology>
    </subcellularLocation>
</comment>
<dbReference type="PANTHER" id="PTHR43869">
    <property type="entry name" value="GLYCINE BETAINE/PROLINE BETAINE TRANSPORT SYSTEM ATP-BINDING PROTEIN PROV"/>
    <property type="match status" value="1"/>
</dbReference>
<keyword evidence="8" id="KW-1185">Reference proteome</keyword>
<evidence type="ECO:0000313" key="8">
    <source>
        <dbReference type="Proteomes" id="UP001209713"/>
    </source>
</evidence>
<evidence type="ECO:0000256" key="1">
    <source>
        <dbReference type="ARBA" id="ARBA00005417"/>
    </source>
</evidence>
<keyword evidence="5" id="KW-1003">Cell membrane</keyword>
<dbReference type="InterPro" id="IPR027417">
    <property type="entry name" value="P-loop_NTPase"/>
</dbReference>
<name>A0ABT2YPV6_9GAMM</name>
<dbReference type="EC" id="7.6.2.9" evidence="5"/>
<dbReference type="PANTHER" id="PTHR43869:SF1">
    <property type="entry name" value="GLYCINE BETAINE_PROLINE BETAINE TRANSPORT SYSTEM ATP-BINDING PROTEIN PROV"/>
    <property type="match status" value="1"/>
</dbReference>
<keyword evidence="5" id="KW-0997">Cell inner membrane</keyword>
<dbReference type="InterPro" id="IPR003439">
    <property type="entry name" value="ABC_transporter-like_ATP-bd"/>
</dbReference>
<protein>
    <recommendedName>
        <fullName evidence="5">Quaternary amine transport ATP-binding protein</fullName>
        <ecNumber evidence="5">7.6.2.9</ecNumber>
    </recommendedName>
</protein>
<evidence type="ECO:0000256" key="4">
    <source>
        <dbReference type="ARBA" id="ARBA00022840"/>
    </source>
</evidence>
<dbReference type="EMBL" id="JAOVZB010000001">
    <property type="protein sequence ID" value="MCV2401919.1"/>
    <property type="molecule type" value="Genomic_DNA"/>
</dbReference>